<dbReference type="InterPro" id="IPR004090">
    <property type="entry name" value="Chemotax_Me-accpt_rcpt"/>
</dbReference>
<comment type="similarity">
    <text evidence="6">Belongs to the methyl-accepting chemotaxis (MCP) protein family.</text>
</comment>
<dbReference type="EMBL" id="QETA01000004">
    <property type="protein sequence ID" value="PWF22685.1"/>
    <property type="molecule type" value="Genomic_DNA"/>
</dbReference>
<feature type="region of interest" description="Disordered" evidence="8">
    <location>
        <begin position="364"/>
        <end position="414"/>
    </location>
</feature>
<keyword evidence="3 9" id="KW-0812">Transmembrane</keyword>
<keyword evidence="2" id="KW-1003">Cell membrane</keyword>
<organism evidence="12 13">
    <name type="scientific">Corticimicrobacter populi</name>
    <dbReference type="NCBI Taxonomy" id="2175229"/>
    <lineage>
        <taxon>Bacteria</taxon>
        <taxon>Pseudomonadati</taxon>
        <taxon>Pseudomonadota</taxon>
        <taxon>Betaproteobacteria</taxon>
        <taxon>Burkholderiales</taxon>
        <taxon>Alcaligenaceae</taxon>
        <taxon>Corticimicrobacter</taxon>
    </lineage>
</organism>
<feature type="domain" description="HAMP" evidence="11">
    <location>
        <begin position="293"/>
        <end position="347"/>
    </location>
</feature>
<evidence type="ECO:0000313" key="12">
    <source>
        <dbReference type="EMBL" id="PWF22685.1"/>
    </source>
</evidence>
<feature type="transmembrane region" description="Helical" evidence="9">
    <location>
        <begin position="273"/>
        <end position="293"/>
    </location>
</feature>
<dbReference type="SMART" id="SM00304">
    <property type="entry name" value="HAMP"/>
    <property type="match status" value="1"/>
</dbReference>
<evidence type="ECO:0000256" key="6">
    <source>
        <dbReference type="ARBA" id="ARBA00029447"/>
    </source>
</evidence>
<dbReference type="PANTHER" id="PTHR43531:SF16">
    <property type="entry name" value="METHYL-ACCEPTING CHEMOTAXIS PROTEIN II"/>
    <property type="match status" value="1"/>
</dbReference>
<dbReference type="CDD" id="cd11386">
    <property type="entry name" value="MCP_signal"/>
    <property type="match status" value="1"/>
</dbReference>
<dbReference type="PANTHER" id="PTHR43531">
    <property type="entry name" value="PROTEIN ICFG"/>
    <property type="match status" value="1"/>
</dbReference>
<evidence type="ECO:0000313" key="13">
    <source>
        <dbReference type="Proteomes" id="UP000245212"/>
    </source>
</evidence>
<dbReference type="Proteomes" id="UP000245212">
    <property type="component" value="Unassembled WGS sequence"/>
</dbReference>
<dbReference type="Gene3D" id="3.30.450.20">
    <property type="entry name" value="PAS domain"/>
    <property type="match status" value="2"/>
</dbReference>
<dbReference type="AlphaFoldDB" id="A0A2V1JWH2"/>
<feature type="domain" description="Methyl-accepting transducer" evidence="10">
    <location>
        <begin position="352"/>
        <end position="581"/>
    </location>
</feature>
<evidence type="ECO:0000256" key="8">
    <source>
        <dbReference type="SAM" id="MobiDB-lite"/>
    </source>
</evidence>
<dbReference type="Gene3D" id="1.10.287.950">
    <property type="entry name" value="Methyl-accepting chemotaxis protein"/>
    <property type="match status" value="1"/>
</dbReference>
<dbReference type="Pfam" id="PF00672">
    <property type="entry name" value="HAMP"/>
    <property type="match status" value="1"/>
</dbReference>
<dbReference type="Pfam" id="PF02743">
    <property type="entry name" value="dCache_1"/>
    <property type="match status" value="1"/>
</dbReference>
<evidence type="ECO:0000256" key="9">
    <source>
        <dbReference type="SAM" id="Phobius"/>
    </source>
</evidence>
<dbReference type="CDD" id="cd12913">
    <property type="entry name" value="PDC1_MCP_like"/>
    <property type="match status" value="1"/>
</dbReference>
<dbReference type="InterPro" id="IPR003660">
    <property type="entry name" value="HAMP_dom"/>
</dbReference>
<feature type="compositionally biased region" description="Low complexity" evidence="8">
    <location>
        <begin position="376"/>
        <end position="393"/>
    </location>
</feature>
<dbReference type="InterPro" id="IPR029151">
    <property type="entry name" value="Sensor-like_sf"/>
</dbReference>
<dbReference type="SUPFAM" id="SSF58104">
    <property type="entry name" value="Methyl-accepting chemotaxis protein (MCP) signaling domain"/>
    <property type="match status" value="1"/>
</dbReference>
<gene>
    <name evidence="12" type="ORF">DD235_11470</name>
</gene>
<name>A0A2V1JWH2_9BURK</name>
<dbReference type="InterPro" id="IPR004089">
    <property type="entry name" value="MCPsignal_dom"/>
</dbReference>
<proteinExistence type="inferred from homology"/>
<feature type="compositionally biased region" description="Low complexity" evidence="8">
    <location>
        <begin position="405"/>
        <end position="414"/>
    </location>
</feature>
<feature type="region of interest" description="Disordered" evidence="8">
    <location>
        <begin position="598"/>
        <end position="619"/>
    </location>
</feature>
<protein>
    <submittedName>
        <fullName evidence="12">Chemotaxis protein</fullName>
    </submittedName>
</protein>
<comment type="subcellular location">
    <subcellularLocation>
        <location evidence="1">Cell membrane</location>
        <topology evidence="1">Multi-pass membrane protein</topology>
    </subcellularLocation>
</comment>
<keyword evidence="5 9" id="KW-0472">Membrane</keyword>
<keyword evidence="4 9" id="KW-1133">Transmembrane helix</keyword>
<evidence type="ECO:0000256" key="5">
    <source>
        <dbReference type="ARBA" id="ARBA00023136"/>
    </source>
</evidence>
<dbReference type="SUPFAM" id="SSF103190">
    <property type="entry name" value="Sensory domain-like"/>
    <property type="match status" value="1"/>
</dbReference>
<evidence type="ECO:0000256" key="3">
    <source>
        <dbReference type="ARBA" id="ARBA00022692"/>
    </source>
</evidence>
<evidence type="ECO:0000259" key="11">
    <source>
        <dbReference type="PROSITE" id="PS50885"/>
    </source>
</evidence>
<dbReference type="GO" id="GO:0004888">
    <property type="term" value="F:transmembrane signaling receptor activity"/>
    <property type="evidence" value="ECO:0007669"/>
    <property type="project" value="InterPro"/>
</dbReference>
<dbReference type="GO" id="GO:0005886">
    <property type="term" value="C:plasma membrane"/>
    <property type="evidence" value="ECO:0007669"/>
    <property type="project" value="UniProtKB-SubCell"/>
</dbReference>
<dbReference type="GO" id="GO:0007165">
    <property type="term" value="P:signal transduction"/>
    <property type="evidence" value="ECO:0007669"/>
    <property type="project" value="UniProtKB-KW"/>
</dbReference>
<reference evidence="13" key="1">
    <citation type="submission" date="2018-05" db="EMBL/GenBank/DDBJ databases">
        <authorList>
            <person name="Li Y."/>
        </authorList>
    </citation>
    <scope>NUCLEOTIDE SEQUENCE [LARGE SCALE GENOMIC DNA]</scope>
    <source>
        <strain evidence="13">3d-2-2</strain>
    </source>
</reference>
<keyword evidence="13" id="KW-1185">Reference proteome</keyword>
<dbReference type="CDD" id="cd06225">
    <property type="entry name" value="HAMP"/>
    <property type="match status" value="1"/>
</dbReference>
<dbReference type="InterPro" id="IPR051310">
    <property type="entry name" value="MCP_chemotaxis"/>
</dbReference>
<dbReference type="SMART" id="SM00283">
    <property type="entry name" value="MA"/>
    <property type="match status" value="1"/>
</dbReference>
<keyword evidence="7" id="KW-0807">Transducer</keyword>
<dbReference type="PROSITE" id="PS50111">
    <property type="entry name" value="CHEMOTAXIS_TRANSDUC_2"/>
    <property type="match status" value="1"/>
</dbReference>
<dbReference type="FunFam" id="1.10.287.950:FF:000001">
    <property type="entry name" value="Methyl-accepting chemotaxis sensory transducer"/>
    <property type="match status" value="1"/>
</dbReference>
<dbReference type="RefSeq" id="WP_109062209.1">
    <property type="nucleotide sequence ID" value="NZ_QETA01000004.1"/>
</dbReference>
<dbReference type="PROSITE" id="PS50885">
    <property type="entry name" value="HAMP"/>
    <property type="match status" value="1"/>
</dbReference>
<dbReference type="InterPro" id="IPR033479">
    <property type="entry name" value="dCache_1"/>
</dbReference>
<evidence type="ECO:0000256" key="1">
    <source>
        <dbReference type="ARBA" id="ARBA00004651"/>
    </source>
</evidence>
<dbReference type="Pfam" id="PF00015">
    <property type="entry name" value="MCPsignal"/>
    <property type="match status" value="1"/>
</dbReference>
<evidence type="ECO:0000259" key="10">
    <source>
        <dbReference type="PROSITE" id="PS50111"/>
    </source>
</evidence>
<sequence length="619" mass="64668">MIKTLRSRILVISTATVVAALVITGIAAYSIARNSTLQTLEQDLDAITAGNAMAIDQWVSAKSQAVVATAAAIEYGDPRELSIYMSKASGFPITSVGWTDKSFKSTVNVAADYDPTARPWYKTAAQAGKLVVTKPYPDSVSGIIYVAFTMPMLRNGSLQGVLSGAVSLDGVREVVSAIRPTPSSSGFVVNTEGLIVAHPDAQYVLKPATELSDRLTPAALTELAKTQTPLAATLDGRAHLLQAKPVNGTDWFLVVAMDEAEATAGLGSLLRTLILAVVVLVLLAAAVSAALTTKSFRRLSQVRDAMDKIGSGGGDLTQRLPVSGQDEVAQISSSFNQFVQQIATVLQDVRNGVESMRTATDEIKAGNVDLSHRTESSASSLEETSAALAELTANARQSAESSDQASRLAKAASASAGRGGEAVESAVTTMDEISRTSTKIGEIISVIDGIAFQTNILALNAAVEAARAGEQGKGFAVVAGEVRALAQRSAQAAREIKTLIDASSSSVQAGTERVRTAGVIMGEIVQDIQHVTHIIGEINGAMTEQSTGIGQINQAVADMDRAVQENAALVEESTAASITLNEQAHYLADTVSAFTLESDSEHAQGHGHNRAAPLLLSSR</sequence>
<feature type="compositionally biased region" description="Polar residues" evidence="8">
    <location>
        <begin position="394"/>
        <end position="404"/>
    </location>
</feature>
<evidence type="ECO:0000256" key="7">
    <source>
        <dbReference type="PROSITE-ProRule" id="PRU00284"/>
    </source>
</evidence>
<feature type="compositionally biased region" description="Basic and acidic residues" evidence="8">
    <location>
        <begin position="364"/>
        <end position="375"/>
    </location>
</feature>
<dbReference type="GO" id="GO:0006935">
    <property type="term" value="P:chemotaxis"/>
    <property type="evidence" value="ECO:0007669"/>
    <property type="project" value="InterPro"/>
</dbReference>
<evidence type="ECO:0000256" key="2">
    <source>
        <dbReference type="ARBA" id="ARBA00022475"/>
    </source>
</evidence>
<accession>A0A2V1JWH2</accession>
<dbReference type="CDD" id="cd12912">
    <property type="entry name" value="PDC2_MCP_like"/>
    <property type="match status" value="1"/>
</dbReference>
<comment type="caution">
    <text evidence="12">The sequence shown here is derived from an EMBL/GenBank/DDBJ whole genome shotgun (WGS) entry which is preliminary data.</text>
</comment>
<dbReference type="PRINTS" id="PR00260">
    <property type="entry name" value="CHEMTRNSDUCR"/>
</dbReference>
<evidence type="ECO:0000256" key="4">
    <source>
        <dbReference type="ARBA" id="ARBA00022989"/>
    </source>
</evidence>